<dbReference type="PROSITE" id="PS50005">
    <property type="entry name" value="TPR"/>
    <property type="match status" value="3"/>
</dbReference>
<comment type="caution">
    <text evidence="4">The sequence shown here is derived from an EMBL/GenBank/DDBJ whole genome shotgun (WGS) entry which is preliminary data.</text>
</comment>
<feature type="repeat" description="TPR" evidence="3">
    <location>
        <begin position="293"/>
        <end position="326"/>
    </location>
</feature>
<keyword evidence="1" id="KW-0677">Repeat</keyword>
<evidence type="ECO:0000256" key="3">
    <source>
        <dbReference type="PROSITE-ProRule" id="PRU00339"/>
    </source>
</evidence>
<evidence type="ECO:0000313" key="4">
    <source>
        <dbReference type="EMBL" id="MBM7616389.1"/>
    </source>
</evidence>
<keyword evidence="5" id="KW-1185">Reference proteome</keyword>
<dbReference type="InterPro" id="IPR051685">
    <property type="entry name" value="Ycf3/AcsC/BcsC/TPR_MFPF"/>
</dbReference>
<name>A0ABS2NUY5_9FIRM</name>
<evidence type="ECO:0000256" key="1">
    <source>
        <dbReference type="ARBA" id="ARBA00022737"/>
    </source>
</evidence>
<dbReference type="SUPFAM" id="SSF48452">
    <property type="entry name" value="TPR-like"/>
    <property type="match status" value="3"/>
</dbReference>
<proteinExistence type="predicted"/>
<reference evidence="4 5" key="1">
    <citation type="submission" date="2021-01" db="EMBL/GenBank/DDBJ databases">
        <title>Genomic Encyclopedia of Type Strains, Phase IV (KMG-IV): sequencing the most valuable type-strain genomes for metagenomic binning, comparative biology and taxonomic classification.</title>
        <authorList>
            <person name="Goeker M."/>
        </authorList>
    </citation>
    <scope>NUCLEOTIDE SEQUENCE [LARGE SCALE GENOMIC DNA]</scope>
    <source>
        <strain evidence="4 5">DSM 25890</strain>
    </source>
</reference>
<dbReference type="PROSITE" id="PS50293">
    <property type="entry name" value="TPR_REGION"/>
    <property type="match status" value="2"/>
</dbReference>
<protein>
    <submittedName>
        <fullName evidence="4">Tetratricopeptide (TPR) repeat protein</fullName>
    </submittedName>
</protein>
<dbReference type="Pfam" id="PF13181">
    <property type="entry name" value="TPR_8"/>
    <property type="match status" value="1"/>
</dbReference>
<dbReference type="SMART" id="SM00028">
    <property type="entry name" value="TPR"/>
    <property type="match status" value="4"/>
</dbReference>
<feature type="repeat" description="TPR" evidence="3">
    <location>
        <begin position="327"/>
        <end position="360"/>
    </location>
</feature>
<organism evidence="4 5">
    <name type="scientific">Alkaliphilus hydrothermalis</name>
    <dbReference type="NCBI Taxonomy" id="1482730"/>
    <lineage>
        <taxon>Bacteria</taxon>
        <taxon>Bacillati</taxon>
        <taxon>Bacillota</taxon>
        <taxon>Clostridia</taxon>
        <taxon>Peptostreptococcales</taxon>
        <taxon>Natronincolaceae</taxon>
        <taxon>Alkaliphilus</taxon>
    </lineage>
</organism>
<dbReference type="Gene3D" id="1.25.40.10">
    <property type="entry name" value="Tetratricopeptide repeat domain"/>
    <property type="match status" value="2"/>
</dbReference>
<dbReference type="Proteomes" id="UP001314796">
    <property type="component" value="Unassembled WGS sequence"/>
</dbReference>
<dbReference type="RefSeq" id="WP_204404550.1">
    <property type="nucleotide sequence ID" value="NZ_JAFBEE010000034.1"/>
</dbReference>
<accession>A0ABS2NUY5</accession>
<feature type="repeat" description="TPR" evidence="3">
    <location>
        <begin position="259"/>
        <end position="292"/>
    </location>
</feature>
<evidence type="ECO:0000313" key="5">
    <source>
        <dbReference type="Proteomes" id="UP001314796"/>
    </source>
</evidence>
<gene>
    <name evidence="4" type="ORF">JOC73_002971</name>
</gene>
<evidence type="ECO:0000256" key="2">
    <source>
        <dbReference type="ARBA" id="ARBA00022803"/>
    </source>
</evidence>
<dbReference type="PANTHER" id="PTHR44943">
    <property type="entry name" value="CELLULOSE SYNTHASE OPERON PROTEIN C"/>
    <property type="match status" value="1"/>
</dbReference>
<keyword evidence="2 3" id="KW-0802">TPR repeat</keyword>
<dbReference type="PANTHER" id="PTHR44943:SF8">
    <property type="entry name" value="TPR REPEAT-CONTAINING PROTEIN MJ0263"/>
    <property type="match status" value="1"/>
</dbReference>
<dbReference type="InterPro" id="IPR019734">
    <property type="entry name" value="TPR_rpt"/>
</dbReference>
<sequence>MEFLIDPHILKNTEDLSFVHLKEEANLSIKGYQIPSGGLDIPMITAELAENIKTKPENEVITVAGIIRGMAYTLGIDQHFKFKEEYIKFLRTVNDAIENYILFQAMQSAEDNKLLESLILIKSVLVLNPVNSQALLNYGVTLLKYREEGISSKKIAKVFKQEAKNKLEELLTIEDNPMAYYQLAYIYKDESQFRKSKLYAEKLLELEVDELVQVRVRHLLHELTDLVDYETGYEAILMGKADEGLPLLLDLEVKYPEWWNMIFFVGLGYRQLGQFSEAIQRFDKVLEIKGDAVDAIAELGICYSSLGDYQKAIESFQRALAVGGENSEILSNLSMIYMELGEYQEAGDYIKRSLELNPYDEITLACQTRLEELLG</sequence>
<dbReference type="InterPro" id="IPR011990">
    <property type="entry name" value="TPR-like_helical_dom_sf"/>
</dbReference>
<dbReference type="EMBL" id="JAFBEE010000034">
    <property type="protein sequence ID" value="MBM7616389.1"/>
    <property type="molecule type" value="Genomic_DNA"/>
</dbReference>
<dbReference type="Pfam" id="PF13432">
    <property type="entry name" value="TPR_16"/>
    <property type="match status" value="1"/>
</dbReference>